<keyword evidence="9" id="KW-0472">Membrane</keyword>
<comment type="similarity">
    <text evidence="2">Belongs to the FMO family.</text>
</comment>
<dbReference type="InterPro" id="IPR036188">
    <property type="entry name" value="FAD/NAD-bd_sf"/>
</dbReference>
<keyword evidence="9" id="KW-0812">Transmembrane</keyword>
<dbReference type="InterPro" id="IPR020946">
    <property type="entry name" value="Flavin_mOase-like"/>
</dbReference>
<evidence type="ECO:0000256" key="1">
    <source>
        <dbReference type="ARBA" id="ARBA00005465"/>
    </source>
</evidence>
<evidence type="ECO:0000256" key="2">
    <source>
        <dbReference type="ARBA" id="ARBA00009183"/>
    </source>
</evidence>
<dbReference type="GO" id="GO:0004499">
    <property type="term" value="F:N,N-dimethylaniline monooxygenase activity"/>
    <property type="evidence" value="ECO:0007669"/>
    <property type="project" value="InterPro"/>
</dbReference>
<keyword evidence="7" id="KW-0325">Glycoprotein</keyword>
<keyword evidence="4" id="KW-0285">Flavoprotein</keyword>
<evidence type="ECO:0000256" key="8">
    <source>
        <dbReference type="SAM" id="MobiDB-lite"/>
    </source>
</evidence>
<dbReference type="GO" id="GO:0050661">
    <property type="term" value="F:NADP binding"/>
    <property type="evidence" value="ECO:0007669"/>
    <property type="project" value="InterPro"/>
</dbReference>
<dbReference type="EC" id="1.4.3.2" evidence="3"/>
<comment type="similarity">
    <text evidence="1">Belongs to the flavin monoamine oxidase family. FIG1 subfamily.</text>
</comment>
<evidence type="ECO:0000313" key="11">
    <source>
        <dbReference type="Proteomes" id="UP001142489"/>
    </source>
</evidence>
<evidence type="ECO:0000256" key="9">
    <source>
        <dbReference type="SAM" id="Phobius"/>
    </source>
</evidence>
<dbReference type="Gene3D" id="3.50.50.60">
    <property type="entry name" value="FAD/NAD(P)-binding domain"/>
    <property type="match status" value="1"/>
</dbReference>
<proteinExistence type="inferred from homology"/>
<reference evidence="10" key="1">
    <citation type="journal article" date="2023" name="DNA Res.">
        <title>Chromosome-level genome assembly of Phrynocephalus forsythii using third-generation DNA sequencing and Hi-C analysis.</title>
        <authorList>
            <person name="Qi Y."/>
            <person name="Zhao W."/>
            <person name="Zhao Y."/>
            <person name="Niu C."/>
            <person name="Cao S."/>
            <person name="Zhang Y."/>
        </authorList>
    </citation>
    <scope>NUCLEOTIDE SEQUENCE</scope>
    <source>
        <tissue evidence="10">Muscle</tissue>
    </source>
</reference>
<protein>
    <recommendedName>
        <fullName evidence="3">L-amino-acid oxidase</fullName>
        <ecNumber evidence="3">1.4.3.2</ecNumber>
    </recommendedName>
</protein>
<dbReference type="PANTHER" id="PTHR23023">
    <property type="entry name" value="DIMETHYLANILINE MONOOXYGENASE"/>
    <property type="match status" value="1"/>
</dbReference>
<feature type="transmembrane region" description="Helical" evidence="9">
    <location>
        <begin position="277"/>
        <end position="298"/>
    </location>
</feature>
<gene>
    <name evidence="10" type="ORF">JRQ81_005562</name>
</gene>
<dbReference type="EMBL" id="JAPFRF010000002">
    <property type="protein sequence ID" value="KAJ7341454.1"/>
    <property type="molecule type" value="Genomic_DNA"/>
</dbReference>
<dbReference type="OrthoDB" id="66881at2759"/>
<dbReference type="InterPro" id="IPR050346">
    <property type="entry name" value="FMO-like"/>
</dbReference>
<feature type="compositionally biased region" description="Basic and acidic residues" evidence="8">
    <location>
        <begin position="1"/>
        <end position="23"/>
    </location>
</feature>
<evidence type="ECO:0000256" key="7">
    <source>
        <dbReference type="ARBA" id="ARBA00023180"/>
    </source>
</evidence>
<dbReference type="Pfam" id="PF00743">
    <property type="entry name" value="FMO-like"/>
    <property type="match status" value="1"/>
</dbReference>
<feature type="region of interest" description="Disordered" evidence="8">
    <location>
        <begin position="1"/>
        <end position="69"/>
    </location>
</feature>
<keyword evidence="9" id="KW-1133">Transmembrane helix</keyword>
<dbReference type="PRINTS" id="PR00368">
    <property type="entry name" value="FADPNR"/>
</dbReference>
<evidence type="ECO:0000256" key="6">
    <source>
        <dbReference type="ARBA" id="ARBA00023002"/>
    </source>
</evidence>
<evidence type="ECO:0000313" key="10">
    <source>
        <dbReference type="EMBL" id="KAJ7341454.1"/>
    </source>
</evidence>
<dbReference type="Proteomes" id="UP001142489">
    <property type="component" value="Unassembled WGS sequence"/>
</dbReference>
<dbReference type="GO" id="GO:0050660">
    <property type="term" value="F:flavin adenine dinucleotide binding"/>
    <property type="evidence" value="ECO:0007669"/>
    <property type="project" value="InterPro"/>
</dbReference>
<accession>A0A9Q1B6W3</accession>
<dbReference type="GO" id="GO:0001716">
    <property type="term" value="F:L-amino-acid oxidase activity"/>
    <property type="evidence" value="ECO:0007669"/>
    <property type="project" value="UniProtKB-EC"/>
</dbReference>
<evidence type="ECO:0000256" key="3">
    <source>
        <dbReference type="ARBA" id="ARBA00012806"/>
    </source>
</evidence>
<dbReference type="SUPFAM" id="SSF51905">
    <property type="entry name" value="FAD/NAD(P)-binding domain"/>
    <property type="match status" value="1"/>
</dbReference>
<sequence>KEERPASLGEHVRPREGSGERRSIGALFATPPPGSSPRRAILLSGRQEPKHRPGRPFLPRGRSARCARPPPGEMACPKLRVAVIGAGAAGLCAARHILASPDTFADPVVFEASDHVGGTWVYTEETGEDANGWPIHSSMYSDLRTNLPKEVMAFPDFPFDPSLPSFLHHSAVLAYLERYMGHFSIQDHIRFRWKVDSVKPVPKRTEGGPGGWDVTATLQAPTPTCQQLTERFDAVMVCTGHYSSPFIPPIPGLDSFQGCLLHSHSFRHPEPFAGRSVVLVGAGPSGVDLALLLFLWLLEWF</sequence>
<organism evidence="10 11">
    <name type="scientific">Phrynocephalus forsythii</name>
    <dbReference type="NCBI Taxonomy" id="171643"/>
    <lineage>
        <taxon>Eukaryota</taxon>
        <taxon>Metazoa</taxon>
        <taxon>Chordata</taxon>
        <taxon>Craniata</taxon>
        <taxon>Vertebrata</taxon>
        <taxon>Euteleostomi</taxon>
        <taxon>Lepidosauria</taxon>
        <taxon>Squamata</taxon>
        <taxon>Bifurcata</taxon>
        <taxon>Unidentata</taxon>
        <taxon>Episquamata</taxon>
        <taxon>Toxicofera</taxon>
        <taxon>Iguania</taxon>
        <taxon>Acrodonta</taxon>
        <taxon>Agamidae</taxon>
        <taxon>Agaminae</taxon>
        <taxon>Phrynocephalus</taxon>
    </lineage>
</organism>
<keyword evidence="5" id="KW-0274">FAD</keyword>
<evidence type="ECO:0000256" key="4">
    <source>
        <dbReference type="ARBA" id="ARBA00022630"/>
    </source>
</evidence>
<comment type="caution">
    <text evidence="10">The sequence shown here is derived from an EMBL/GenBank/DDBJ whole genome shotgun (WGS) entry which is preliminary data.</text>
</comment>
<keyword evidence="6" id="KW-0560">Oxidoreductase</keyword>
<dbReference type="AlphaFoldDB" id="A0A9Q1B6W3"/>
<keyword evidence="11" id="KW-1185">Reference proteome</keyword>
<name>A0A9Q1B6W3_9SAUR</name>
<evidence type="ECO:0000256" key="5">
    <source>
        <dbReference type="ARBA" id="ARBA00022827"/>
    </source>
</evidence>
<feature type="non-terminal residue" evidence="10">
    <location>
        <position position="301"/>
    </location>
</feature>